<organism evidence="1 2">
    <name type="scientific">Williamsia marianensis</name>
    <dbReference type="NCBI Taxonomy" id="85044"/>
    <lineage>
        <taxon>Bacteria</taxon>
        <taxon>Bacillati</taxon>
        <taxon>Actinomycetota</taxon>
        <taxon>Actinomycetes</taxon>
        <taxon>Mycobacteriales</taxon>
        <taxon>Nocardiaceae</taxon>
        <taxon>Williamsia</taxon>
    </lineage>
</organism>
<evidence type="ECO:0000313" key="2">
    <source>
        <dbReference type="Proteomes" id="UP001185792"/>
    </source>
</evidence>
<reference evidence="1 2" key="1">
    <citation type="submission" date="2023-10" db="EMBL/GenBank/DDBJ databases">
        <title>Development of a sustainable strategy for remediation of hydrocarbon-contaminated territories based on the waste exchange concept.</title>
        <authorList>
            <person name="Krivoruchko A."/>
        </authorList>
    </citation>
    <scope>NUCLEOTIDE SEQUENCE [LARGE SCALE GENOMIC DNA]</scope>
    <source>
        <strain evidence="1 2">IEGM 1236</strain>
    </source>
</reference>
<accession>A0ABU4F3F3</accession>
<dbReference type="RefSeq" id="WP_317714697.1">
    <property type="nucleotide sequence ID" value="NZ_JAWLUM010000005.1"/>
</dbReference>
<protein>
    <submittedName>
        <fullName evidence="1">Uncharacterized protein</fullName>
    </submittedName>
</protein>
<dbReference type="EMBL" id="JAWLUM010000005">
    <property type="protein sequence ID" value="MDV7136721.1"/>
    <property type="molecule type" value="Genomic_DNA"/>
</dbReference>
<keyword evidence="2" id="KW-1185">Reference proteome</keyword>
<dbReference type="Proteomes" id="UP001185792">
    <property type="component" value="Unassembled WGS sequence"/>
</dbReference>
<gene>
    <name evidence="1" type="ORF">R4198_23760</name>
</gene>
<sequence length="46" mass="5106">MSEPTLDQRLAGKGIEAVRLIRDQIRSMVDELLAEITAGYTTTSVR</sequence>
<evidence type="ECO:0000313" key="1">
    <source>
        <dbReference type="EMBL" id="MDV7136721.1"/>
    </source>
</evidence>
<proteinExistence type="predicted"/>
<name>A0ABU4F3F3_WILMA</name>
<comment type="caution">
    <text evidence="1">The sequence shown here is derived from an EMBL/GenBank/DDBJ whole genome shotgun (WGS) entry which is preliminary data.</text>
</comment>